<proteinExistence type="predicted"/>
<comment type="caution">
    <text evidence="1">The sequence shown here is derived from an EMBL/GenBank/DDBJ whole genome shotgun (WGS) entry which is preliminary data.</text>
</comment>
<reference evidence="1" key="1">
    <citation type="submission" date="2020-10" db="EMBL/GenBank/DDBJ databases">
        <title>Mucilaginibacter mali sp. nov., isolated from rhizosphere soil of apple orchard.</title>
        <authorList>
            <person name="Lee J.-S."/>
            <person name="Kim H.S."/>
            <person name="Kim J.-S."/>
        </authorList>
    </citation>
    <scope>NUCLEOTIDE SEQUENCE</scope>
    <source>
        <strain evidence="1">KCTC 22746</strain>
    </source>
</reference>
<gene>
    <name evidence="1" type="ORF">IRJ16_14095</name>
</gene>
<evidence type="ECO:0000313" key="1">
    <source>
        <dbReference type="EMBL" id="MBE9663017.1"/>
    </source>
</evidence>
<name>A0A929KYJ6_9SPHI</name>
<organism evidence="1 2">
    <name type="scientific">Mucilaginibacter myungsuensis</name>
    <dbReference type="NCBI Taxonomy" id="649104"/>
    <lineage>
        <taxon>Bacteria</taxon>
        <taxon>Pseudomonadati</taxon>
        <taxon>Bacteroidota</taxon>
        <taxon>Sphingobacteriia</taxon>
        <taxon>Sphingobacteriales</taxon>
        <taxon>Sphingobacteriaceae</taxon>
        <taxon>Mucilaginibacter</taxon>
    </lineage>
</organism>
<accession>A0A929KYJ6</accession>
<dbReference type="InterPro" id="IPR027417">
    <property type="entry name" value="P-loop_NTPase"/>
</dbReference>
<evidence type="ECO:0000313" key="2">
    <source>
        <dbReference type="Proteomes" id="UP000622475"/>
    </source>
</evidence>
<keyword evidence="2" id="KW-1185">Reference proteome</keyword>
<dbReference type="SUPFAM" id="SSF52540">
    <property type="entry name" value="P-loop containing nucleoside triphosphate hydrolases"/>
    <property type="match status" value="1"/>
</dbReference>
<dbReference type="Gene3D" id="3.40.50.300">
    <property type="entry name" value="P-loop containing nucleotide triphosphate hydrolases"/>
    <property type="match status" value="1"/>
</dbReference>
<dbReference type="RefSeq" id="WP_194112249.1">
    <property type="nucleotide sequence ID" value="NZ_JADFFL010000005.1"/>
</dbReference>
<evidence type="ECO:0008006" key="3">
    <source>
        <dbReference type="Google" id="ProtNLM"/>
    </source>
</evidence>
<dbReference type="AlphaFoldDB" id="A0A929KYJ6"/>
<dbReference type="Proteomes" id="UP000622475">
    <property type="component" value="Unassembled WGS sequence"/>
</dbReference>
<sequence>MRIKPDTSQFNPSTNIVRDAERDMVYYPTENSRRIFYQLINEFKLGTHVFNIIGSYGTGKSSFLWALEQNLCKGKPYFSAGSVTTGPVEVLRLIGQYNSLMQTFADFFQVEVSASANELFARLFYQYQKPIKEGLLILVIDEFGKFLEYASAHSPEKELYFLQQLAEFANDPKHNIMFISTVHQNFDAYAFELKTSQRQEWAKVKGRFKEITFNEPVWQLLRLAADHLQVITGPKNADEEMLALQVADLFRKSKAFELSDDLLSELTLDLLPLDLFAANVLTMTLQRYGQNERSLFSFLRSSDHTSVQKVARGNRLFQLANVYDYLLFNFYSFIQSKYNPDFAAWKAIRNGLDEVERTFLADLEDLSKLVKTIGLLDLTAPQGSKLDKAFLLQYACICLGISQAEVLIDKLKARNIIIFRDHLQRYTLNEGTLLDVQAALIEAAAKVDQVNDVATLLKRYYSLPPVLAKSYSYESGTPRIFEFVITDKLRNDQASGELDGYIYLLFNENIQAEEVRAFSQQLNNEPAIYVFYENSRSIKDLLFELEKLRKVMEDNSEDKVAVRLLKENFEAARRALNYFILGMLNTNTPDLRWIWNGRILPIINKRSFNQLLSAACKVAYPATPVFNNELVNKHKISPSINTARKSYFKMLVQNWNKADLGFPKEKFPPEKTIYLSLLKENRISVETGTINLDKERNNIAPLWEASCQFLEGSKERRRYISEFVELLATKPFKLKQGLISFWVPSFLFIKRDEFALFGENGYVPFISEEILDLIIRYPEKYEVKTFDVEGPKLGLFNQYRSFLQQSETASFDNQAFIETIRPFLSFYRQLPDFTKFTKNNLSPTAQNLRAVIANTEDLEKTFFEDFPAALGYSTKQLTEDPAKIEFYVSALERAVDEIRDCFPALINRFEGTIYDRIIGQKAEFKEYKERLVSRYAELQLHVAGAEQKAFVQRVLSKIDDRKAWLNSLAQTLVGKPLETFRDQDEQVLREKFITMVAGLDKLTDLAKSNFDLNVEDVLGFEINTFLDGVNKTVIRMPKSKRDEIAKIEDDLRHTIMAAGMNQQLSIVALANLLKEMIKL</sequence>
<dbReference type="EMBL" id="JADFFL010000005">
    <property type="protein sequence ID" value="MBE9663017.1"/>
    <property type="molecule type" value="Genomic_DNA"/>
</dbReference>
<protein>
    <recommendedName>
        <fullName evidence="3">ATP-binding protein</fullName>
    </recommendedName>
</protein>